<name>A0A845ETZ6_9BACL</name>
<dbReference type="FunFam" id="1.10.10.10:FF:000079">
    <property type="entry name" value="GntR family transcriptional regulator"/>
    <property type="match status" value="1"/>
</dbReference>
<evidence type="ECO:0000259" key="5">
    <source>
        <dbReference type="PROSITE" id="PS50949"/>
    </source>
</evidence>
<dbReference type="Proteomes" id="UP000447833">
    <property type="component" value="Unassembled WGS sequence"/>
</dbReference>
<dbReference type="EMBL" id="WMEY01000001">
    <property type="protein sequence ID" value="MYL62026.1"/>
    <property type="molecule type" value="Genomic_DNA"/>
</dbReference>
<evidence type="ECO:0000256" key="4">
    <source>
        <dbReference type="SAM" id="Coils"/>
    </source>
</evidence>
<dbReference type="GO" id="GO:0003677">
    <property type="term" value="F:DNA binding"/>
    <property type="evidence" value="ECO:0007669"/>
    <property type="project" value="UniProtKB-KW"/>
</dbReference>
<sequence>MSINQNGEALYLQIKDVLIDRIQTGTWKPNTIIPTEQALIKEFGVSRTTIRQAIAILVHNGLLEKKQGHGTIVKPHQLVGNLGQLKGFAEEVMEKGQVPSSKLIRAEFKENLFHESEMLQVAEGAPILLVERIRFADETPVALERTCWPESIGKILMQQDLNTAKYYEILENYQVYLNKAKERIAAINATIDEADSLAIRPGEALLEMTRLSYGLNDHPIEYTKTKYRSDQYHYNIELKR</sequence>
<dbReference type="Gene3D" id="3.40.1410.10">
    <property type="entry name" value="Chorismate lyase-like"/>
    <property type="match status" value="1"/>
</dbReference>
<protein>
    <submittedName>
        <fullName evidence="6">UTRA domain-containing protein</fullName>
    </submittedName>
</protein>
<dbReference type="GO" id="GO:0045892">
    <property type="term" value="P:negative regulation of DNA-templated transcription"/>
    <property type="evidence" value="ECO:0007669"/>
    <property type="project" value="TreeGrafter"/>
</dbReference>
<organism evidence="6 7">
    <name type="scientific">Guptibacillus hwajinpoensis</name>
    <dbReference type="NCBI Taxonomy" id="208199"/>
    <lineage>
        <taxon>Bacteria</taxon>
        <taxon>Bacillati</taxon>
        <taxon>Bacillota</taxon>
        <taxon>Bacilli</taxon>
        <taxon>Bacillales</taxon>
        <taxon>Guptibacillaceae</taxon>
        <taxon>Guptibacillus</taxon>
    </lineage>
</organism>
<evidence type="ECO:0000313" key="7">
    <source>
        <dbReference type="Proteomes" id="UP000447833"/>
    </source>
</evidence>
<evidence type="ECO:0000256" key="2">
    <source>
        <dbReference type="ARBA" id="ARBA00023125"/>
    </source>
</evidence>
<dbReference type="AlphaFoldDB" id="A0A845ETZ6"/>
<evidence type="ECO:0000256" key="1">
    <source>
        <dbReference type="ARBA" id="ARBA00023015"/>
    </source>
</evidence>
<dbReference type="InterPro" id="IPR028978">
    <property type="entry name" value="Chorismate_lyase_/UTRA_dom_sf"/>
</dbReference>
<dbReference type="Gene3D" id="1.10.10.10">
    <property type="entry name" value="Winged helix-like DNA-binding domain superfamily/Winged helix DNA-binding domain"/>
    <property type="match status" value="1"/>
</dbReference>
<reference evidence="6 7" key="1">
    <citation type="submission" date="2019-11" db="EMBL/GenBank/DDBJ databases">
        <title>Genome sequences of 17 halophilic strains isolated from different environments.</title>
        <authorList>
            <person name="Furrow R.E."/>
        </authorList>
    </citation>
    <scope>NUCLEOTIDE SEQUENCE [LARGE SCALE GENOMIC DNA]</scope>
    <source>
        <strain evidence="6 7">22506_14_FS</strain>
    </source>
</reference>
<dbReference type="SUPFAM" id="SSF64288">
    <property type="entry name" value="Chorismate lyase-like"/>
    <property type="match status" value="1"/>
</dbReference>
<dbReference type="Pfam" id="PF07702">
    <property type="entry name" value="UTRA"/>
    <property type="match status" value="1"/>
</dbReference>
<keyword evidence="1" id="KW-0805">Transcription regulation</keyword>
<keyword evidence="4" id="KW-0175">Coiled coil</keyword>
<dbReference type="RefSeq" id="WP_160917925.1">
    <property type="nucleotide sequence ID" value="NZ_WMEY01000001.1"/>
</dbReference>
<dbReference type="InterPro" id="IPR036388">
    <property type="entry name" value="WH-like_DNA-bd_sf"/>
</dbReference>
<dbReference type="InterPro" id="IPR036390">
    <property type="entry name" value="WH_DNA-bd_sf"/>
</dbReference>
<dbReference type="PROSITE" id="PS50949">
    <property type="entry name" value="HTH_GNTR"/>
    <property type="match status" value="1"/>
</dbReference>
<dbReference type="PRINTS" id="PR00035">
    <property type="entry name" value="HTHGNTR"/>
</dbReference>
<dbReference type="SMART" id="SM00345">
    <property type="entry name" value="HTH_GNTR"/>
    <property type="match status" value="1"/>
</dbReference>
<proteinExistence type="predicted"/>
<keyword evidence="2" id="KW-0238">DNA-binding</keyword>
<keyword evidence="3" id="KW-0804">Transcription</keyword>
<dbReference type="GO" id="GO:0003700">
    <property type="term" value="F:DNA-binding transcription factor activity"/>
    <property type="evidence" value="ECO:0007669"/>
    <property type="project" value="InterPro"/>
</dbReference>
<comment type="caution">
    <text evidence="6">The sequence shown here is derived from an EMBL/GenBank/DDBJ whole genome shotgun (WGS) entry which is preliminary data.</text>
</comment>
<feature type="coiled-coil region" evidence="4">
    <location>
        <begin position="170"/>
        <end position="197"/>
    </location>
</feature>
<dbReference type="SUPFAM" id="SSF46785">
    <property type="entry name" value="Winged helix' DNA-binding domain"/>
    <property type="match status" value="1"/>
</dbReference>
<gene>
    <name evidence="6" type="ORF">GLW07_01525</name>
</gene>
<dbReference type="PANTHER" id="PTHR44846">
    <property type="entry name" value="MANNOSYL-D-GLYCERATE TRANSPORT/METABOLISM SYSTEM REPRESSOR MNGR-RELATED"/>
    <property type="match status" value="1"/>
</dbReference>
<accession>A0A845ETZ6</accession>
<dbReference type="InterPro" id="IPR000524">
    <property type="entry name" value="Tscrpt_reg_HTH_GntR"/>
</dbReference>
<dbReference type="PANTHER" id="PTHR44846:SF1">
    <property type="entry name" value="MANNOSYL-D-GLYCERATE TRANSPORT_METABOLISM SYSTEM REPRESSOR MNGR-RELATED"/>
    <property type="match status" value="1"/>
</dbReference>
<feature type="domain" description="HTH gntR-type" evidence="5">
    <location>
        <begin position="8"/>
        <end position="76"/>
    </location>
</feature>
<dbReference type="CDD" id="cd07377">
    <property type="entry name" value="WHTH_GntR"/>
    <property type="match status" value="1"/>
</dbReference>
<evidence type="ECO:0000256" key="3">
    <source>
        <dbReference type="ARBA" id="ARBA00023163"/>
    </source>
</evidence>
<dbReference type="InterPro" id="IPR011663">
    <property type="entry name" value="UTRA"/>
</dbReference>
<evidence type="ECO:0000313" key="6">
    <source>
        <dbReference type="EMBL" id="MYL62026.1"/>
    </source>
</evidence>
<dbReference type="InterPro" id="IPR050679">
    <property type="entry name" value="Bact_HTH_transcr_reg"/>
</dbReference>
<dbReference type="Pfam" id="PF00392">
    <property type="entry name" value="GntR"/>
    <property type="match status" value="1"/>
</dbReference>
<dbReference type="SMART" id="SM00866">
    <property type="entry name" value="UTRA"/>
    <property type="match status" value="1"/>
</dbReference>